<dbReference type="eggNOG" id="COG4300">
    <property type="taxonomic scope" value="Bacteria"/>
</dbReference>
<name>K9AIH9_9STAP</name>
<dbReference type="RefSeq" id="WP_009383994.1">
    <property type="nucleotide sequence ID" value="NZ_AMSQ01000013.1"/>
</dbReference>
<dbReference type="OrthoDB" id="7995400at2"/>
<feature type="transmembrane region" description="Helical" evidence="1">
    <location>
        <begin position="134"/>
        <end position="152"/>
    </location>
</feature>
<dbReference type="PATRIC" id="fig|1229783.3.peg.1679"/>
<dbReference type="Proteomes" id="UP000009885">
    <property type="component" value="Unassembled WGS sequence"/>
</dbReference>
<dbReference type="AlphaFoldDB" id="K9AIH9"/>
<evidence type="ECO:0000256" key="1">
    <source>
        <dbReference type="SAM" id="Phobius"/>
    </source>
</evidence>
<dbReference type="STRING" id="1229783.C273_08341"/>
<feature type="transmembrane region" description="Helical" evidence="1">
    <location>
        <begin position="6"/>
        <end position="27"/>
    </location>
</feature>
<organism evidence="2 3">
    <name type="scientific">Staphylococcus massiliensis S46</name>
    <dbReference type="NCBI Taxonomy" id="1229783"/>
    <lineage>
        <taxon>Bacteria</taxon>
        <taxon>Bacillati</taxon>
        <taxon>Bacillota</taxon>
        <taxon>Bacilli</taxon>
        <taxon>Bacillales</taxon>
        <taxon>Staphylococcaceae</taxon>
        <taxon>Staphylococcus</taxon>
    </lineage>
</organism>
<dbReference type="Pfam" id="PF03596">
    <property type="entry name" value="Cad"/>
    <property type="match status" value="1"/>
</dbReference>
<evidence type="ECO:0000313" key="2">
    <source>
        <dbReference type="EMBL" id="EKU47099.1"/>
    </source>
</evidence>
<keyword evidence="1" id="KW-1133">Transmembrane helix</keyword>
<feature type="transmembrane region" description="Helical" evidence="1">
    <location>
        <begin position="39"/>
        <end position="62"/>
    </location>
</feature>
<reference evidence="2 3" key="1">
    <citation type="journal article" date="2013" name="Genome Announc.">
        <title>Genome Sequence of Staphylococcus massiliensis Strain S46, Isolated from the Surface of Healthy Human Skin.</title>
        <authorList>
            <person name="Srivastav R."/>
            <person name="Singh A."/>
            <person name="Jangir P.K."/>
            <person name="Kumari C."/>
            <person name="Muduli S."/>
            <person name="Sharma R."/>
        </authorList>
    </citation>
    <scope>NUCLEOTIDE SEQUENCE [LARGE SCALE GENOMIC DNA]</scope>
    <source>
        <strain evidence="2 3">S46</strain>
    </source>
</reference>
<dbReference type="NCBIfam" id="TIGR00779">
    <property type="entry name" value="cad"/>
    <property type="match status" value="1"/>
</dbReference>
<protein>
    <submittedName>
        <fullName evidence="2">Cadmium resistance protein</fullName>
    </submittedName>
</protein>
<comment type="caution">
    <text evidence="2">The sequence shown here is derived from an EMBL/GenBank/DDBJ whole genome shotgun (WGS) entry which is preliminary data.</text>
</comment>
<gene>
    <name evidence="2" type="ORF">C273_08341</name>
</gene>
<evidence type="ECO:0000313" key="3">
    <source>
        <dbReference type="Proteomes" id="UP000009885"/>
    </source>
</evidence>
<keyword evidence="1" id="KW-0472">Membrane</keyword>
<feature type="transmembrane region" description="Helical" evidence="1">
    <location>
        <begin position="173"/>
        <end position="191"/>
    </location>
</feature>
<dbReference type="InterPro" id="IPR004676">
    <property type="entry name" value="Cd-R_transporter"/>
</dbReference>
<sequence>MLLTILTSTILYIATAVDLLVLLIIYFSKAQTKQHRRQIYIGQYIGSLTLITISLFFAYVLHFVPEKWLLGLLGLIPIYLGIKVAIFGDEDEEEAMEKLDKYGLSKLAKTVALITIASCGADNLGLFIPYFISLNFIELAVTLVIFIILIYIMVKVAEKINQISGIGEMIETYSRWIMAIIYIGLGIYILLENHTFQTLWAMLT</sequence>
<dbReference type="EMBL" id="AMSQ01000013">
    <property type="protein sequence ID" value="EKU47099.1"/>
    <property type="molecule type" value="Genomic_DNA"/>
</dbReference>
<keyword evidence="1" id="KW-0812">Transmembrane</keyword>
<keyword evidence="3" id="KW-1185">Reference proteome</keyword>
<accession>K9AIH9</accession>
<proteinExistence type="predicted"/>